<name>A0AAV6U7F6_9ARAC</name>
<keyword evidence="4" id="KW-0472">Membrane</keyword>
<feature type="compositionally biased region" description="Low complexity" evidence="3">
    <location>
        <begin position="325"/>
        <end position="345"/>
    </location>
</feature>
<keyword evidence="1" id="KW-0646">Protease inhibitor</keyword>
<accession>A0AAV6U7F6</accession>
<evidence type="ECO:0000256" key="3">
    <source>
        <dbReference type="SAM" id="MobiDB-lite"/>
    </source>
</evidence>
<reference evidence="6 7" key="1">
    <citation type="journal article" date="2022" name="Nat. Ecol. Evol.">
        <title>A masculinizing supergene underlies an exaggerated male reproductive morph in a spider.</title>
        <authorList>
            <person name="Hendrickx F."/>
            <person name="De Corte Z."/>
            <person name="Sonet G."/>
            <person name="Van Belleghem S.M."/>
            <person name="Kostlbacher S."/>
            <person name="Vangestel C."/>
        </authorList>
    </citation>
    <scope>NUCLEOTIDE SEQUENCE [LARGE SCALE GENOMIC DNA]</scope>
    <source>
        <strain evidence="6">W744_W776</strain>
    </source>
</reference>
<dbReference type="PANTHER" id="PTHR23259">
    <property type="entry name" value="RIDDLE"/>
    <property type="match status" value="1"/>
</dbReference>
<feature type="compositionally biased region" description="Low complexity" evidence="3">
    <location>
        <begin position="394"/>
        <end position="416"/>
    </location>
</feature>
<keyword evidence="2" id="KW-1015">Disulfide bond</keyword>
<protein>
    <recommendedName>
        <fullName evidence="5">TIL domain-containing protein</fullName>
    </recommendedName>
</protein>
<dbReference type="InterPro" id="IPR036084">
    <property type="entry name" value="Ser_inhib-like_sf"/>
</dbReference>
<dbReference type="Proteomes" id="UP000827092">
    <property type="component" value="Unassembled WGS sequence"/>
</dbReference>
<feature type="compositionally biased region" description="Polar residues" evidence="3">
    <location>
        <begin position="374"/>
        <end position="390"/>
    </location>
</feature>
<keyword evidence="7" id="KW-1185">Reference proteome</keyword>
<dbReference type="EMBL" id="JAFNEN010000598">
    <property type="protein sequence ID" value="KAG8179890.1"/>
    <property type="molecule type" value="Genomic_DNA"/>
</dbReference>
<evidence type="ECO:0000313" key="6">
    <source>
        <dbReference type="EMBL" id="KAG8179890.1"/>
    </source>
</evidence>
<feature type="domain" description="TIL" evidence="5">
    <location>
        <begin position="267"/>
        <end position="320"/>
    </location>
</feature>
<feature type="region of interest" description="Disordered" evidence="3">
    <location>
        <begin position="319"/>
        <end position="451"/>
    </location>
</feature>
<comment type="caution">
    <text evidence="6">The sequence shown here is derived from an EMBL/GenBank/DDBJ whole genome shotgun (WGS) entry which is preliminary data.</text>
</comment>
<sequence>MHRTPSSNGCDHTSEASGKNKFLRDADMLSQPLLDRIFFHTSQNENPTAMAVERHSFFARILLLMGIAFLMVSAQEDIDEALYLFLSSQVSPPPECPEFELYQTCSGNCSDCAHRGDCRADCFVQGCECVPNYARLEPGGPCQPVHLCPVLECGENEVFRECGAVCERCGGLRCRMLQCEHRCYCAQGHLRDDQGRCVPEEHCPPHKVRCFRNEELGSSGREDEFCQRDKGTSNKTETKERCYCKEGHSRDGLGLCVSDEHCERVQCPGVEVWQSCPRKCGVSCRGDSDCHEDGQCFPGCFCPEGFLVDDFRRCVPEQECPPPTAGSSPSSPLSTEPTDSPTTLSEVQVSCSSPTIAKEGFGGEGEVQLPGEGATSTNTTESDGTIPNSESTKETTPSPAATTKPSTVDTSTTAQETTDDEATTPEEDEVDTTTTPSTTTIPAPDEEENDF</sequence>
<dbReference type="CDD" id="cd19941">
    <property type="entry name" value="TIL"/>
    <property type="match status" value="2"/>
</dbReference>
<dbReference type="SUPFAM" id="SSF57567">
    <property type="entry name" value="Serine protease inhibitors"/>
    <property type="match status" value="3"/>
</dbReference>
<evidence type="ECO:0000259" key="5">
    <source>
        <dbReference type="Pfam" id="PF01826"/>
    </source>
</evidence>
<organism evidence="6 7">
    <name type="scientific">Oedothorax gibbosus</name>
    <dbReference type="NCBI Taxonomy" id="931172"/>
    <lineage>
        <taxon>Eukaryota</taxon>
        <taxon>Metazoa</taxon>
        <taxon>Ecdysozoa</taxon>
        <taxon>Arthropoda</taxon>
        <taxon>Chelicerata</taxon>
        <taxon>Arachnida</taxon>
        <taxon>Araneae</taxon>
        <taxon>Araneomorphae</taxon>
        <taxon>Entelegynae</taxon>
        <taxon>Araneoidea</taxon>
        <taxon>Linyphiidae</taxon>
        <taxon>Erigoninae</taxon>
        <taxon>Oedothorax</taxon>
    </lineage>
</organism>
<keyword evidence="4" id="KW-1133">Transmembrane helix</keyword>
<dbReference type="InterPro" id="IPR002919">
    <property type="entry name" value="TIL_dom"/>
</dbReference>
<gene>
    <name evidence="6" type="ORF">JTE90_017422</name>
</gene>
<dbReference type="Pfam" id="PF01826">
    <property type="entry name" value="TIL"/>
    <property type="match status" value="1"/>
</dbReference>
<dbReference type="Gene3D" id="2.10.25.10">
    <property type="entry name" value="Laminin"/>
    <property type="match status" value="2"/>
</dbReference>
<dbReference type="GO" id="GO:0030414">
    <property type="term" value="F:peptidase inhibitor activity"/>
    <property type="evidence" value="ECO:0007669"/>
    <property type="project" value="UniProtKB-KW"/>
</dbReference>
<evidence type="ECO:0000256" key="4">
    <source>
        <dbReference type="SAM" id="Phobius"/>
    </source>
</evidence>
<dbReference type="PANTHER" id="PTHR23259:SF70">
    <property type="entry name" value="ACCESSORY GLAND PROTEIN ACP62F-RELATED"/>
    <property type="match status" value="1"/>
</dbReference>
<feature type="transmembrane region" description="Helical" evidence="4">
    <location>
        <begin position="57"/>
        <end position="74"/>
    </location>
</feature>
<evidence type="ECO:0000256" key="2">
    <source>
        <dbReference type="ARBA" id="ARBA00023157"/>
    </source>
</evidence>
<dbReference type="AlphaFoldDB" id="A0AAV6U7F6"/>
<dbReference type="InterPro" id="IPR051368">
    <property type="entry name" value="SerProtInhib-TIL_Domain"/>
</dbReference>
<evidence type="ECO:0000256" key="1">
    <source>
        <dbReference type="ARBA" id="ARBA00022690"/>
    </source>
</evidence>
<feature type="compositionally biased region" description="Polar residues" evidence="3">
    <location>
        <begin position="346"/>
        <end position="355"/>
    </location>
</feature>
<evidence type="ECO:0000313" key="7">
    <source>
        <dbReference type="Proteomes" id="UP000827092"/>
    </source>
</evidence>
<proteinExistence type="predicted"/>
<keyword evidence="4" id="KW-0812">Transmembrane</keyword>
<feature type="compositionally biased region" description="Acidic residues" evidence="3">
    <location>
        <begin position="417"/>
        <end position="431"/>
    </location>
</feature>